<feature type="region of interest" description="Disordered" evidence="1">
    <location>
        <begin position="140"/>
        <end position="169"/>
    </location>
</feature>
<protein>
    <submittedName>
        <fullName evidence="2">Uncharacterized protein</fullName>
    </submittedName>
</protein>
<gene>
    <name evidence="2" type="ORF">PIB30_046335</name>
</gene>
<evidence type="ECO:0000313" key="2">
    <source>
        <dbReference type="EMBL" id="MED6172029.1"/>
    </source>
</evidence>
<reference evidence="2 3" key="1">
    <citation type="journal article" date="2023" name="Plants (Basel)">
        <title>Bridging the Gap: Combining Genomics and Transcriptomics Approaches to Understand Stylosanthes scabra, an Orphan Legume from the Brazilian Caatinga.</title>
        <authorList>
            <person name="Ferreira-Neto J.R.C."/>
            <person name="da Silva M.D."/>
            <person name="Binneck E."/>
            <person name="de Melo N.F."/>
            <person name="da Silva R.H."/>
            <person name="de Melo A.L.T.M."/>
            <person name="Pandolfi V."/>
            <person name="Bustamante F.O."/>
            <person name="Brasileiro-Vidal A.C."/>
            <person name="Benko-Iseppon A.M."/>
        </authorList>
    </citation>
    <scope>NUCLEOTIDE SEQUENCE [LARGE SCALE GENOMIC DNA]</scope>
    <source>
        <tissue evidence="2">Leaves</tissue>
    </source>
</reference>
<keyword evidence="3" id="KW-1185">Reference proteome</keyword>
<name>A0ABU6VFT4_9FABA</name>
<dbReference type="EMBL" id="JASCZI010151323">
    <property type="protein sequence ID" value="MED6172029.1"/>
    <property type="molecule type" value="Genomic_DNA"/>
</dbReference>
<evidence type="ECO:0000256" key="1">
    <source>
        <dbReference type="SAM" id="MobiDB-lite"/>
    </source>
</evidence>
<dbReference type="Proteomes" id="UP001341840">
    <property type="component" value="Unassembled WGS sequence"/>
</dbReference>
<evidence type="ECO:0000313" key="3">
    <source>
        <dbReference type="Proteomes" id="UP001341840"/>
    </source>
</evidence>
<sequence length="299" mass="32947">MVEAWGLRYAGTTFHGGSNPHGSWNEFVKMDVARALRLEPAAAGKYHISRTTTDHCLLLYAISYMLMPRKSNHGTATEEDLILLWINSALGLPRLWMKVFLMIPLDVSQEEFVASHSAFAITSKNINQMRRDLDNPDVADEDVQERNVHPRMAVGSSSQAPREAGETSHGQPNYMEILLKGFKALQARVDEGFAKLSDRIDSIDISLISQSEEIRMLRDEFLGSRGEVPVTTEPTVVVHAADVPTTDDPMADDVVEVTPVVVDHVEGGQVVAETTEVVQVVADSAEVVQEQSVEAPVQD</sequence>
<comment type="caution">
    <text evidence="2">The sequence shown here is derived from an EMBL/GenBank/DDBJ whole genome shotgun (WGS) entry which is preliminary data.</text>
</comment>
<accession>A0ABU6VFT4</accession>
<proteinExistence type="predicted"/>
<organism evidence="2 3">
    <name type="scientific">Stylosanthes scabra</name>
    <dbReference type="NCBI Taxonomy" id="79078"/>
    <lineage>
        <taxon>Eukaryota</taxon>
        <taxon>Viridiplantae</taxon>
        <taxon>Streptophyta</taxon>
        <taxon>Embryophyta</taxon>
        <taxon>Tracheophyta</taxon>
        <taxon>Spermatophyta</taxon>
        <taxon>Magnoliopsida</taxon>
        <taxon>eudicotyledons</taxon>
        <taxon>Gunneridae</taxon>
        <taxon>Pentapetalae</taxon>
        <taxon>rosids</taxon>
        <taxon>fabids</taxon>
        <taxon>Fabales</taxon>
        <taxon>Fabaceae</taxon>
        <taxon>Papilionoideae</taxon>
        <taxon>50 kb inversion clade</taxon>
        <taxon>dalbergioids sensu lato</taxon>
        <taxon>Dalbergieae</taxon>
        <taxon>Pterocarpus clade</taxon>
        <taxon>Stylosanthes</taxon>
    </lineage>
</organism>